<feature type="compositionally biased region" description="Basic and acidic residues" evidence="1">
    <location>
        <begin position="271"/>
        <end position="284"/>
    </location>
</feature>
<accession>A0A1W0WMM4</accession>
<feature type="region of interest" description="Disordered" evidence="1">
    <location>
        <begin position="257"/>
        <end position="291"/>
    </location>
</feature>
<reference evidence="3" key="1">
    <citation type="submission" date="2017-01" db="EMBL/GenBank/DDBJ databases">
        <title>Comparative genomics of anhydrobiosis in the tardigrade Hypsibius dujardini.</title>
        <authorList>
            <person name="Yoshida Y."/>
            <person name="Koutsovoulos G."/>
            <person name="Laetsch D."/>
            <person name="Stevens L."/>
            <person name="Kumar S."/>
            <person name="Horikawa D."/>
            <person name="Ishino K."/>
            <person name="Komine S."/>
            <person name="Tomita M."/>
            <person name="Blaxter M."/>
            <person name="Arakawa K."/>
        </authorList>
    </citation>
    <scope>NUCLEOTIDE SEQUENCE [LARGE SCALE GENOMIC DNA]</scope>
    <source>
        <strain evidence="3">Z151</strain>
    </source>
</reference>
<evidence type="ECO:0000313" key="3">
    <source>
        <dbReference type="Proteomes" id="UP000192578"/>
    </source>
</evidence>
<protein>
    <submittedName>
        <fullName evidence="2">Uncharacterized protein</fullName>
    </submittedName>
</protein>
<keyword evidence="3" id="KW-1185">Reference proteome</keyword>
<comment type="caution">
    <text evidence="2">The sequence shown here is derived from an EMBL/GenBank/DDBJ whole genome shotgun (WGS) entry which is preliminary data.</text>
</comment>
<evidence type="ECO:0000256" key="1">
    <source>
        <dbReference type="SAM" id="MobiDB-lite"/>
    </source>
</evidence>
<gene>
    <name evidence="2" type="ORF">BV898_09460</name>
</gene>
<organism evidence="2 3">
    <name type="scientific">Hypsibius exemplaris</name>
    <name type="common">Freshwater tardigrade</name>
    <dbReference type="NCBI Taxonomy" id="2072580"/>
    <lineage>
        <taxon>Eukaryota</taxon>
        <taxon>Metazoa</taxon>
        <taxon>Ecdysozoa</taxon>
        <taxon>Tardigrada</taxon>
        <taxon>Eutardigrada</taxon>
        <taxon>Parachela</taxon>
        <taxon>Hypsibioidea</taxon>
        <taxon>Hypsibiidae</taxon>
        <taxon>Hypsibius</taxon>
    </lineage>
</organism>
<proteinExistence type="predicted"/>
<name>A0A1W0WMM4_HYPEX</name>
<feature type="compositionally biased region" description="Polar residues" evidence="1">
    <location>
        <begin position="260"/>
        <end position="270"/>
    </location>
</feature>
<dbReference type="AlphaFoldDB" id="A0A1W0WMM4"/>
<sequence>MGSNTTLGKLQATTEWPRFLLQVFAEHFPSDGDYEQQLTIVVASVFAPSHAVDYYHIFSALRKWESATTNCLERALRDGPQWYFGRCSPDKAIVSSVDFCRKLCGVRSSREATACSKHFSFQKNRSLSGYMIIAFLKEAARQTFPVVADFCYGMAGSLNPYVHIHFSQLKSVLLILQKSQRLHEEAGEFFDELLRRCPERTNKEPWKSLPRDFATVALTREESTVSRSHFANILVDLYLNGCSSSYNHLIHKLKDPPTRRASSWQSSTVPSERHTLDHTPDSARQHGGPFASHRRECFTEATLDLRYLGALKTVQPSTTKRVAAKSMPTSASRADFLRRCYQTATAGVNRPDGQKAGIPV</sequence>
<evidence type="ECO:0000313" key="2">
    <source>
        <dbReference type="EMBL" id="OQV16470.1"/>
    </source>
</evidence>
<dbReference type="Proteomes" id="UP000192578">
    <property type="component" value="Unassembled WGS sequence"/>
</dbReference>
<dbReference type="EMBL" id="MTYJ01000074">
    <property type="protein sequence ID" value="OQV16470.1"/>
    <property type="molecule type" value="Genomic_DNA"/>
</dbReference>